<dbReference type="InterPro" id="IPR003838">
    <property type="entry name" value="ABC3_permease_C"/>
</dbReference>
<dbReference type="InterPro" id="IPR017911">
    <property type="entry name" value="MacB-like_ATP-bd"/>
</dbReference>
<reference evidence="12" key="2">
    <citation type="journal article" date="2021" name="PeerJ">
        <title>Extensive microbial diversity within the chicken gut microbiome revealed by metagenomics and culture.</title>
        <authorList>
            <person name="Gilroy R."/>
            <person name="Ravi A."/>
            <person name="Getino M."/>
            <person name="Pursley I."/>
            <person name="Horton D.L."/>
            <person name="Alikhan N.F."/>
            <person name="Baker D."/>
            <person name="Gharbi K."/>
            <person name="Hall N."/>
            <person name="Watson M."/>
            <person name="Adriaenssens E.M."/>
            <person name="Foster-Nyarko E."/>
            <person name="Jarju S."/>
            <person name="Secka A."/>
            <person name="Antonio M."/>
            <person name="Oren A."/>
            <person name="Chaudhuri R.R."/>
            <person name="La Ragione R."/>
            <person name="Hildebrand F."/>
            <person name="Pallen M.J."/>
        </authorList>
    </citation>
    <scope>NUCLEOTIDE SEQUENCE</scope>
    <source>
        <strain evidence="12">ChiW17-6978</strain>
    </source>
</reference>
<evidence type="ECO:0000256" key="8">
    <source>
        <dbReference type="ARBA" id="ARBA00023136"/>
    </source>
</evidence>
<evidence type="ECO:0000256" key="9">
    <source>
        <dbReference type="ARBA" id="ARBA00038388"/>
    </source>
</evidence>
<dbReference type="Proteomes" id="UP000886758">
    <property type="component" value="Unassembled WGS sequence"/>
</dbReference>
<dbReference type="InterPro" id="IPR003593">
    <property type="entry name" value="AAA+_ATPase"/>
</dbReference>
<comment type="caution">
    <text evidence="12">The sequence shown here is derived from an EMBL/GenBank/DDBJ whole genome shotgun (WGS) entry which is preliminary data.</text>
</comment>
<feature type="transmembrane region" description="Helical" evidence="10">
    <location>
        <begin position="615"/>
        <end position="637"/>
    </location>
</feature>
<comment type="subcellular location">
    <subcellularLocation>
        <location evidence="1">Cell inner membrane</location>
        <topology evidence="1">Multi-pass membrane protein</topology>
    </subcellularLocation>
</comment>
<dbReference type="InterPro" id="IPR027417">
    <property type="entry name" value="P-loop_NTPase"/>
</dbReference>
<dbReference type="FunFam" id="3.40.50.300:FF:000056">
    <property type="entry name" value="Cell division ATP-binding protein FtsE"/>
    <property type="match status" value="1"/>
</dbReference>
<evidence type="ECO:0000256" key="6">
    <source>
        <dbReference type="ARBA" id="ARBA00022840"/>
    </source>
</evidence>
<keyword evidence="7 10" id="KW-1133">Transmembrane helix</keyword>
<dbReference type="GO" id="GO:0005886">
    <property type="term" value="C:plasma membrane"/>
    <property type="evidence" value="ECO:0007669"/>
    <property type="project" value="UniProtKB-SubCell"/>
</dbReference>
<keyword evidence="4 10" id="KW-0812">Transmembrane</keyword>
<dbReference type="Pfam" id="PF02687">
    <property type="entry name" value="FtsX"/>
    <property type="match status" value="1"/>
</dbReference>
<evidence type="ECO:0000259" key="11">
    <source>
        <dbReference type="PROSITE" id="PS50893"/>
    </source>
</evidence>
<keyword evidence="3" id="KW-1003">Cell membrane</keyword>
<dbReference type="InterPro" id="IPR003439">
    <property type="entry name" value="ABC_transporter-like_ATP-bd"/>
</dbReference>
<proteinExistence type="inferred from homology"/>
<dbReference type="PROSITE" id="PS50893">
    <property type="entry name" value="ABC_TRANSPORTER_2"/>
    <property type="match status" value="1"/>
</dbReference>
<dbReference type="Pfam" id="PF00005">
    <property type="entry name" value="ABC_tran"/>
    <property type="match status" value="1"/>
</dbReference>
<evidence type="ECO:0000256" key="4">
    <source>
        <dbReference type="ARBA" id="ARBA00022692"/>
    </source>
</evidence>
<keyword evidence="2" id="KW-0813">Transport</keyword>
<feature type="transmembrane region" description="Helical" evidence="10">
    <location>
        <begin position="558"/>
        <end position="583"/>
    </location>
</feature>
<evidence type="ECO:0000313" key="12">
    <source>
        <dbReference type="EMBL" id="HIT49453.1"/>
    </source>
</evidence>
<gene>
    <name evidence="12" type="ORF">IAD46_00330</name>
</gene>
<evidence type="ECO:0000256" key="5">
    <source>
        <dbReference type="ARBA" id="ARBA00022741"/>
    </source>
</evidence>
<keyword evidence="8 10" id="KW-0472">Membrane</keyword>
<evidence type="ECO:0000256" key="2">
    <source>
        <dbReference type="ARBA" id="ARBA00022448"/>
    </source>
</evidence>
<keyword evidence="6 12" id="KW-0067">ATP-binding</keyword>
<feature type="domain" description="ABC transporter" evidence="11">
    <location>
        <begin position="2"/>
        <end position="240"/>
    </location>
</feature>
<accession>A0A9D1GQ94</accession>
<protein>
    <submittedName>
        <fullName evidence="12">ATP-binding cassette domain-containing protein</fullName>
    </submittedName>
</protein>
<dbReference type="GO" id="GO:0016887">
    <property type="term" value="F:ATP hydrolysis activity"/>
    <property type="evidence" value="ECO:0007669"/>
    <property type="project" value="InterPro"/>
</dbReference>
<keyword evidence="5" id="KW-0547">Nucleotide-binding</keyword>
<sequence>MIELKNVSKYYNNNGVVTLGLRNINLTLSKGEIVAIVGESGSGKSTLLNVICGVDTYEEGEMLFDGNETSYFNQNDMDVYRKKNVSFIYQTYNIIDSYTVLENVMLPLLIKGMDHKQAKKRALELIKQVNLTKRIKHRGIKLSGGEKQRCVIARALASDCKILACDEPTGNLDSKTGEEIIRLIKEVASDRLVLIVTHNYEQVESIASRMIRLNDGEIIEDVKKETVEDDGCEKMDLTVGKIKSHTLLKIALQNIKSTPKKNLFSLLVFLILSLIALFLYLSCVEASEQAKYNPYDGFANTLSNRLIVYSSDHSALDRTKLNDIKGSSYENAFYEDEVVYLSSSLFYINATLSMYMPTDLSDFNGKAVSSEHDAFIVLPTQMASMSYQLKESIGETVTVSQLSQELTLCGYAISADLVYPLCVTYLNMAEKYLDFYLEDLTVRYANDEEITSVIYPASKTEYTENTLIYSGPLDEEWPDFKLFWGGLYEINPTFKIEYKESKSKLVEFHIVEFPKLEETYELTVYADSVDSAIETIKKAGYSYFQPSKSGYVRLSASYLAFIMSFLVSMVAMLALTFISYVILSRVYSSKNKDYTIMRSLGLVKKQMAKIVHFEILITGFISSVLAVIGIYIVSLFVNSVHSLLYYNSLGFMILYFVLMLLFSYLISRRFNRRLFRFTVSTSIKGEVARND</sequence>
<dbReference type="SUPFAM" id="SSF52540">
    <property type="entry name" value="P-loop containing nucleoside triphosphate hydrolases"/>
    <property type="match status" value="1"/>
</dbReference>
<comment type="similarity">
    <text evidence="9">Belongs to the ABC transporter superfamily. Macrolide exporter (TC 3.A.1.122) family.</text>
</comment>
<dbReference type="PANTHER" id="PTHR42798">
    <property type="entry name" value="LIPOPROTEIN-RELEASING SYSTEM ATP-BINDING PROTEIN LOLD"/>
    <property type="match status" value="1"/>
</dbReference>
<dbReference type="GO" id="GO:0005524">
    <property type="term" value="F:ATP binding"/>
    <property type="evidence" value="ECO:0007669"/>
    <property type="project" value="UniProtKB-KW"/>
</dbReference>
<dbReference type="CDD" id="cd03255">
    <property type="entry name" value="ABC_MJ0796_LolCDE_FtsE"/>
    <property type="match status" value="1"/>
</dbReference>
<evidence type="ECO:0000313" key="13">
    <source>
        <dbReference type="Proteomes" id="UP000886758"/>
    </source>
</evidence>
<feature type="transmembrane region" description="Helical" evidence="10">
    <location>
        <begin position="643"/>
        <end position="666"/>
    </location>
</feature>
<organism evidence="12 13">
    <name type="scientific">Candidatus Pelethenecus faecipullorum</name>
    <dbReference type="NCBI Taxonomy" id="2840900"/>
    <lineage>
        <taxon>Bacteria</taxon>
        <taxon>Bacillati</taxon>
        <taxon>Mycoplasmatota</taxon>
        <taxon>Mollicutes</taxon>
        <taxon>Candidatus Pelethenecus</taxon>
    </lineage>
</organism>
<dbReference type="AlphaFoldDB" id="A0A9D1GQ94"/>
<dbReference type="SMART" id="SM00382">
    <property type="entry name" value="AAA"/>
    <property type="match status" value="1"/>
</dbReference>
<feature type="transmembrane region" description="Helical" evidence="10">
    <location>
        <begin position="263"/>
        <end position="281"/>
    </location>
</feature>
<dbReference type="EMBL" id="DVLF01000011">
    <property type="protein sequence ID" value="HIT49453.1"/>
    <property type="molecule type" value="Genomic_DNA"/>
</dbReference>
<dbReference type="Gene3D" id="3.40.50.300">
    <property type="entry name" value="P-loop containing nucleotide triphosphate hydrolases"/>
    <property type="match status" value="1"/>
</dbReference>
<evidence type="ECO:0000256" key="3">
    <source>
        <dbReference type="ARBA" id="ARBA00022475"/>
    </source>
</evidence>
<name>A0A9D1GQ94_9MOLU</name>
<evidence type="ECO:0000256" key="1">
    <source>
        <dbReference type="ARBA" id="ARBA00004429"/>
    </source>
</evidence>
<evidence type="ECO:0000256" key="10">
    <source>
        <dbReference type="SAM" id="Phobius"/>
    </source>
</evidence>
<dbReference type="PANTHER" id="PTHR42798:SF2">
    <property type="entry name" value="ABC TRANSPORTER ATP-BINDING PROTEIN MG467-RELATED"/>
    <property type="match status" value="1"/>
</dbReference>
<evidence type="ECO:0000256" key="7">
    <source>
        <dbReference type="ARBA" id="ARBA00022989"/>
    </source>
</evidence>
<reference evidence="12" key="1">
    <citation type="submission" date="2020-10" db="EMBL/GenBank/DDBJ databases">
        <authorList>
            <person name="Gilroy R."/>
        </authorList>
    </citation>
    <scope>NUCLEOTIDE SEQUENCE</scope>
    <source>
        <strain evidence="12">ChiW17-6978</strain>
    </source>
</reference>